<dbReference type="RefSeq" id="WP_119061903.1">
    <property type="nucleotide sequence ID" value="NZ_QXDF01000002.1"/>
</dbReference>
<feature type="binding site" evidence="7">
    <location>
        <position position="292"/>
    </location>
    <ligand>
        <name>carbamoyl phosphate</name>
        <dbReference type="ChEBI" id="CHEBI:58228"/>
    </ligand>
</feature>
<evidence type="ECO:0000256" key="5">
    <source>
        <dbReference type="ARBA" id="ARBA00022679"/>
    </source>
</evidence>
<evidence type="ECO:0000256" key="4">
    <source>
        <dbReference type="ARBA" id="ARBA00013007"/>
    </source>
</evidence>
<proteinExistence type="inferred from homology"/>
<dbReference type="GO" id="GO:0019240">
    <property type="term" value="P:citrulline biosynthetic process"/>
    <property type="evidence" value="ECO:0007669"/>
    <property type="project" value="TreeGrafter"/>
</dbReference>
<comment type="caution">
    <text evidence="10">The sequence shown here is derived from an EMBL/GenBank/DDBJ whole genome shotgun (WGS) entry which is preliminary data.</text>
</comment>
<feature type="binding site" evidence="7">
    <location>
        <position position="106"/>
    </location>
    <ligand>
        <name>carbamoyl phosphate</name>
        <dbReference type="ChEBI" id="CHEBI:58228"/>
    </ligand>
</feature>
<keyword evidence="5 7" id="KW-0808">Transferase</keyword>
<dbReference type="PROSITE" id="PS00097">
    <property type="entry name" value="CARBAMOYLTRANSFERASE"/>
    <property type="match status" value="1"/>
</dbReference>
<sequence>MTPRHFLDLNRLEQSQLHRLMARAHDMKARFQRDRLSIAHLARGQVLAMLFSKPSTRTRVSFDVAMRQLGGETIVLNANELQLGRGETIADTARVLSRYVDVIMLRTTAHADLLELAEHADVPVINGLTDLSHPCQVFADVMTFEEYLGPISGRKIAWIGDANNNVATSWLHAASMFGFILSIACPEAYRPSPELVQDTTARGGQIVIHEDPGEAIAGADCVLTDVWVSMGHDDGDRRMKMLRDYQVDAALMSRAAPHAIFMHCLPAQRGHEVTGEVIDGPQSVVFEEAENRMHAQRAILAWCLEAE</sequence>
<keyword evidence="7" id="KW-0963">Cytoplasm</keyword>
<dbReference type="InterPro" id="IPR006131">
    <property type="entry name" value="Asp_carbamoyltransf_Asp/Orn-bd"/>
</dbReference>
<feature type="binding site" evidence="7">
    <location>
        <position position="82"/>
    </location>
    <ligand>
        <name>carbamoyl phosphate</name>
        <dbReference type="ChEBI" id="CHEBI:58228"/>
    </ligand>
</feature>
<feature type="binding site" evidence="7">
    <location>
        <begin position="133"/>
        <end position="136"/>
    </location>
    <ligand>
        <name>carbamoyl phosphate</name>
        <dbReference type="ChEBI" id="CHEBI:58228"/>
    </ligand>
</feature>
<protein>
    <recommendedName>
        <fullName evidence="4 7">Ornithine carbamoyltransferase</fullName>
        <shortName evidence="7">OTCase</shortName>
        <ecNumber evidence="4 7">2.1.3.3</ecNumber>
    </recommendedName>
</protein>
<dbReference type="EC" id="2.1.3.3" evidence="4 7"/>
<evidence type="ECO:0000259" key="8">
    <source>
        <dbReference type="Pfam" id="PF00185"/>
    </source>
</evidence>
<dbReference type="Gene3D" id="3.40.50.1370">
    <property type="entry name" value="Aspartate/ornithine carbamoyltransferase"/>
    <property type="match status" value="2"/>
</dbReference>
<evidence type="ECO:0000313" key="10">
    <source>
        <dbReference type="EMBL" id="RIA47523.1"/>
    </source>
</evidence>
<dbReference type="GO" id="GO:0005737">
    <property type="term" value="C:cytoplasm"/>
    <property type="evidence" value="ECO:0007669"/>
    <property type="project" value="UniProtKB-SubCell"/>
</dbReference>
<dbReference type="FunFam" id="3.40.50.1370:FF:000008">
    <property type="entry name" value="Ornithine carbamoyltransferase"/>
    <property type="match status" value="1"/>
</dbReference>
<dbReference type="InterPro" id="IPR002292">
    <property type="entry name" value="Orn/put_carbamltrans"/>
</dbReference>
<dbReference type="PRINTS" id="PR00100">
    <property type="entry name" value="AOTCASE"/>
</dbReference>
<evidence type="ECO:0000256" key="7">
    <source>
        <dbReference type="HAMAP-Rule" id="MF_01109"/>
    </source>
</evidence>
<comment type="subcellular location">
    <subcellularLocation>
        <location evidence="7">Cytoplasm</location>
    </subcellularLocation>
</comment>
<dbReference type="InterPro" id="IPR036901">
    <property type="entry name" value="Asp/Orn_carbamoylTrfase_sf"/>
</dbReference>
<dbReference type="SUPFAM" id="SSF53671">
    <property type="entry name" value="Aspartate/ornithine carbamoyltransferase"/>
    <property type="match status" value="1"/>
</dbReference>
<dbReference type="InterPro" id="IPR006130">
    <property type="entry name" value="Asp/Orn_carbamoylTrfase"/>
</dbReference>
<organism evidence="10 11">
    <name type="scientific">Dichotomicrobium thermohalophilum</name>
    <dbReference type="NCBI Taxonomy" id="933063"/>
    <lineage>
        <taxon>Bacteria</taxon>
        <taxon>Pseudomonadati</taxon>
        <taxon>Pseudomonadota</taxon>
        <taxon>Alphaproteobacteria</taxon>
        <taxon>Hyphomicrobiales</taxon>
        <taxon>Hyphomicrobiaceae</taxon>
        <taxon>Dichotomicrobium</taxon>
    </lineage>
</organism>
<comment type="function">
    <text evidence="1">Reversibly catalyzes the transfer of the carbamoyl group from carbamoyl phosphate (CP) to the N(epsilon) atom of ornithine (ORN) to produce L-citrulline.</text>
</comment>
<dbReference type="Pfam" id="PF02729">
    <property type="entry name" value="OTCace_N"/>
    <property type="match status" value="1"/>
</dbReference>
<feature type="domain" description="Aspartate/ornithine carbamoyltransferase Asp/Orn-binding" evidence="8">
    <location>
        <begin position="153"/>
        <end position="303"/>
    </location>
</feature>
<dbReference type="PANTHER" id="PTHR45753:SF3">
    <property type="entry name" value="ORNITHINE TRANSCARBAMYLASE, MITOCHONDRIAL"/>
    <property type="match status" value="1"/>
</dbReference>
<reference evidence="10" key="1">
    <citation type="submission" date="2018-08" db="EMBL/GenBank/DDBJ databases">
        <title>Genomic Encyclopedia of Archaeal and Bacterial Type Strains, Phase II (KMG-II): from individual species to whole genera.</title>
        <authorList>
            <person name="Goeker M."/>
        </authorList>
    </citation>
    <scope>NUCLEOTIDE SEQUENCE [LARGE SCALE GENOMIC DNA]</scope>
    <source>
        <strain evidence="10">DSM 5002</strain>
    </source>
</reference>
<dbReference type="EMBL" id="QXDF01000002">
    <property type="protein sequence ID" value="RIA47523.1"/>
    <property type="molecule type" value="Genomic_DNA"/>
</dbReference>
<evidence type="ECO:0000256" key="3">
    <source>
        <dbReference type="ARBA" id="ARBA00007805"/>
    </source>
</evidence>
<evidence type="ECO:0000259" key="9">
    <source>
        <dbReference type="Pfam" id="PF02729"/>
    </source>
</evidence>
<evidence type="ECO:0000313" key="11">
    <source>
        <dbReference type="Proteomes" id="UP000266273"/>
    </source>
</evidence>
<comment type="pathway">
    <text evidence="2">Amino-acid biosynthesis; L-arginine biosynthesis; L-arginine from L-ornithine and carbamoyl phosphate: step 1/3.</text>
</comment>
<comment type="catalytic activity">
    <reaction evidence="6 7">
        <text>carbamoyl phosphate + L-ornithine = L-citrulline + phosphate + H(+)</text>
        <dbReference type="Rhea" id="RHEA:19513"/>
        <dbReference type="ChEBI" id="CHEBI:15378"/>
        <dbReference type="ChEBI" id="CHEBI:43474"/>
        <dbReference type="ChEBI" id="CHEBI:46911"/>
        <dbReference type="ChEBI" id="CHEBI:57743"/>
        <dbReference type="ChEBI" id="CHEBI:58228"/>
        <dbReference type="EC" id="2.1.3.3"/>
    </reaction>
</comment>
<dbReference type="InterPro" id="IPR006132">
    <property type="entry name" value="Asp/Orn_carbamoyltranf_P-bd"/>
</dbReference>
<comment type="similarity">
    <text evidence="3 7">Belongs to the aspartate/ornithine carbamoyltransferase superfamily. OTCase family.</text>
</comment>
<dbReference type="NCBIfam" id="NF001986">
    <property type="entry name" value="PRK00779.1"/>
    <property type="match status" value="1"/>
</dbReference>
<dbReference type="AlphaFoldDB" id="A0A397PGD1"/>
<dbReference type="NCBIfam" id="TIGR00658">
    <property type="entry name" value="orni_carb_tr"/>
    <property type="match status" value="1"/>
</dbReference>
<feature type="domain" description="Aspartate/ornithine carbamoyltransferase carbamoyl-P binding" evidence="9">
    <location>
        <begin position="4"/>
        <end position="146"/>
    </location>
</feature>
<keyword evidence="11" id="KW-1185">Reference proteome</keyword>
<evidence type="ECO:0000256" key="2">
    <source>
        <dbReference type="ARBA" id="ARBA00004975"/>
    </source>
</evidence>
<feature type="binding site" evidence="7">
    <location>
        <begin position="55"/>
        <end position="58"/>
    </location>
    <ligand>
        <name>carbamoyl phosphate</name>
        <dbReference type="ChEBI" id="CHEBI:58228"/>
    </ligand>
</feature>
<dbReference type="PRINTS" id="PR00102">
    <property type="entry name" value="OTCASE"/>
</dbReference>
<feature type="binding site" evidence="7">
    <location>
        <begin position="264"/>
        <end position="265"/>
    </location>
    <ligand>
        <name>carbamoyl phosphate</name>
        <dbReference type="ChEBI" id="CHEBI:58228"/>
    </ligand>
</feature>
<dbReference type="OrthoDB" id="9802587at2"/>
<feature type="binding site" evidence="7">
    <location>
        <begin position="229"/>
        <end position="230"/>
    </location>
    <ligand>
        <name>L-ornithine</name>
        <dbReference type="ChEBI" id="CHEBI:46911"/>
    </ligand>
</feature>
<dbReference type="HAMAP" id="MF_01109">
    <property type="entry name" value="OTCase"/>
    <property type="match status" value="1"/>
</dbReference>
<feature type="binding site" evidence="7">
    <location>
        <position position="165"/>
    </location>
    <ligand>
        <name>L-ornithine</name>
        <dbReference type="ChEBI" id="CHEBI:46911"/>
    </ligand>
</feature>
<dbReference type="PANTHER" id="PTHR45753">
    <property type="entry name" value="ORNITHINE CARBAMOYLTRANSFERASE, MITOCHONDRIAL"/>
    <property type="match status" value="1"/>
</dbReference>
<dbReference type="Pfam" id="PF00185">
    <property type="entry name" value="OTCace"/>
    <property type="match status" value="1"/>
</dbReference>
<dbReference type="GO" id="GO:0042450">
    <property type="term" value="P:L-arginine biosynthetic process via ornithine"/>
    <property type="evidence" value="ECO:0007669"/>
    <property type="project" value="UniProtKB-UniRule"/>
</dbReference>
<evidence type="ECO:0000256" key="1">
    <source>
        <dbReference type="ARBA" id="ARBA00003822"/>
    </source>
</evidence>
<name>A0A397PGD1_9HYPH</name>
<gene>
    <name evidence="10" type="ORF">BXY53_2077</name>
</gene>
<dbReference type="GO" id="GO:0016597">
    <property type="term" value="F:amino acid binding"/>
    <property type="evidence" value="ECO:0007669"/>
    <property type="project" value="InterPro"/>
</dbReference>
<dbReference type="InterPro" id="IPR024904">
    <property type="entry name" value="OTCase_ArgI"/>
</dbReference>
<accession>A0A397PGD1</accession>
<evidence type="ECO:0000256" key="6">
    <source>
        <dbReference type="ARBA" id="ARBA00048772"/>
    </source>
</evidence>
<dbReference type="Proteomes" id="UP000266273">
    <property type="component" value="Unassembled WGS sequence"/>
</dbReference>
<feature type="binding site" evidence="7">
    <location>
        <position position="225"/>
    </location>
    <ligand>
        <name>L-ornithine</name>
        <dbReference type="ChEBI" id="CHEBI:46911"/>
    </ligand>
</feature>
<dbReference type="GO" id="GO:0004585">
    <property type="term" value="F:ornithine carbamoyltransferase activity"/>
    <property type="evidence" value="ECO:0007669"/>
    <property type="project" value="UniProtKB-UniRule"/>
</dbReference>